<dbReference type="EMBL" id="LN890973">
    <property type="protein sequence ID" value="CUS13402.1"/>
    <property type="molecule type" value="Genomic_DNA"/>
</dbReference>
<dbReference type="Pfam" id="PF00931">
    <property type="entry name" value="NB-ARC"/>
    <property type="match status" value="1"/>
</dbReference>
<evidence type="ECO:0000313" key="2">
    <source>
        <dbReference type="EMBL" id="CUS13402.1"/>
    </source>
</evidence>
<name>A0A292Q0N4_9PEZI</name>
<gene>
    <name evidence="2" type="ORF">GSTUAT00002501001</name>
</gene>
<dbReference type="InterPro" id="IPR027417">
    <property type="entry name" value="P-loop_NTPase"/>
</dbReference>
<dbReference type="Gene3D" id="3.40.50.300">
    <property type="entry name" value="P-loop containing nucleotide triphosphate hydrolases"/>
    <property type="match status" value="1"/>
</dbReference>
<feature type="non-terminal residue" evidence="2">
    <location>
        <position position="1"/>
    </location>
</feature>
<evidence type="ECO:0000313" key="3">
    <source>
        <dbReference type="Proteomes" id="UP001412239"/>
    </source>
</evidence>
<accession>A0A292Q0N4</accession>
<reference evidence="2" key="1">
    <citation type="submission" date="2015-10" db="EMBL/GenBank/DDBJ databases">
        <authorList>
            <person name="Regsiter A."/>
            <person name="william w."/>
        </authorList>
    </citation>
    <scope>NUCLEOTIDE SEQUENCE</scope>
    <source>
        <strain evidence="2">Montdore</strain>
    </source>
</reference>
<dbReference type="AlphaFoldDB" id="A0A292Q0N4"/>
<dbReference type="Proteomes" id="UP001412239">
    <property type="component" value="Unassembled WGS sequence"/>
</dbReference>
<feature type="non-terminal residue" evidence="2">
    <location>
        <position position="371"/>
    </location>
</feature>
<feature type="domain" description="NB-ARC" evidence="1">
    <location>
        <begin position="2"/>
        <end position="149"/>
    </location>
</feature>
<dbReference type="InterPro" id="IPR002182">
    <property type="entry name" value="NB-ARC"/>
</dbReference>
<dbReference type="GO" id="GO:0043531">
    <property type="term" value="F:ADP binding"/>
    <property type="evidence" value="ECO:0007669"/>
    <property type="project" value="InterPro"/>
</dbReference>
<dbReference type="SUPFAM" id="SSF52540">
    <property type="entry name" value="P-loop containing nucleoside triphosphate hydrolases"/>
    <property type="match status" value="1"/>
</dbReference>
<protein>
    <recommendedName>
        <fullName evidence="1">NB-ARC domain-containing protein</fullName>
    </recommendedName>
</protein>
<organism evidence="2 3">
    <name type="scientific">Tuber aestivum</name>
    <name type="common">summer truffle</name>
    <dbReference type="NCBI Taxonomy" id="59557"/>
    <lineage>
        <taxon>Eukaryota</taxon>
        <taxon>Fungi</taxon>
        <taxon>Dikarya</taxon>
        <taxon>Ascomycota</taxon>
        <taxon>Pezizomycotina</taxon>
        <taxon>Pezizomycetes</taxon>
        <taxon>Pezizales</taxon>
        <taxon>Tuberaceae</taxon>
        <taxon>Tuber</taxon>
    </lineage>
</organism>
<dbReference type="PANTHER" id="PTHR35205">
    <property type="entry name" value="NB-ARC AND TPR DOMAIN PROTEIN"/>
    <property type="match status" value="1"/>
</dbReference>
<keyword evidence="3" id="KW-1185">Reference proteome</keyword>
<dbReference type="PANTHER" id="PTHR35205:SF1">
    <property type="entry name" value="ZU5 DOMAIN-CONTAINING PROTEIN"/>
    <property type="match status" value="1"/>
</dbReference>
<sequence length="371" mass="41970">RVALQGLGGCGKTQIALEYIRQRSSEGHCNVFWVQGSGILKFTVGFKAIAQHVRIPQAGTEKDEVELLRRTRTWLEGRDSGDWILVIDNADNEADFIGNNSPISKFVPQGREGTVIFTTRSRQVAIRQGCKIIKVGEMEPEEALRLFSKRFDSWQSLGGEERRTVSTILDSMGHVPLAVVGSAAFMAENETSPSVYWPIFQENDKRAKELLSEQFSEIQREADMTESILGTYFITFDRITEQMPLMVKLLGLLASIDRQNIPKELLTHSGLEGMDDSLKFCRAIGKLLRFSLVTESKLEGTTFYELHRLVQLSIQTYLSIEQNNQGRTVGLRAVSRLFPKYEYKRRNICTAYMSHALVLTKESTDTICEDL</sequence>
<evidence type="ECO:0000259" key="1">
    <source>
        <dbReference type="Pfam" id="PF00931"/>
    </source>
</evidence>
<proteinExistence type="predicted"/>